<feature type="transmembrane region" description="Helical" evidence="1">
    <location>
        <begin position="21"/>
        <end position="40"/>
    </location>
</feature>
<comment type="caution">
    <text evidence="2">The sequence shown here is derived from an EMBL/GenBank/DDBJ whole genome shotgun (WGS) entry which is preliminary data.</text>
</comment>
<evidence type="ECO:0000313" key="2">
    <source>
        <dbReference type="EMBL" id="MBB4932569.1"/>
    </source>
</evidence>
<gene>
    <name evidence="2" type="ORF">F4561_003389</name>
</gene>
<evidence type="ECO:0000256" key="1">
    <source>
        <dbReference type="SAM" id="Phobius"/>
    </source>
</evidence>
<feature type="transmembrane region" description="Helical" evidence="1">
    <location>
        <begin position="103"/>
        <end position="121"/>
    </location>
</feature>
<sequence length="124" mass="13089">MSGTPPEYSAPRRAPLSTGAVVALVLLSVFAVLVFLYHGFTALLLTEPPECFMQLTPAAEAQCEQARAEGWSMVPSMLLGGLALLPLVAVSAAWVLRRRGVAVRWIALAVLVASLALGFLVPTS</sequence>
<dbReference type="Proteomes" id="UP000523007">
    <property type="component" value="Unassembled WGS sequence"/>
</dbReference>
<name>A0A7W7RIF5_9ACTN</name>
<keyword evidence="1" id="KW-0472">Membrane</keyword>
<proteinExistence type="predicted"/>
<dbReference type="EMBL" id="JACHJT010000001">
    <property type="protein sequence ID" value="MBB4932569.1"/>
    <property type="molecule type" value="Genomic_DNA"/>
</dbReference>
<accession>A0A7W7RIF5</accession>
<keyword evidence="1" id="KW-0812">Transmembrane</keyword>
<evidence type="ECO:0000313" key="3">
    <source>
        <dbReference type="Proteomes" id="UP000523007"/>
    </source>
</evidence>
<protein>
    <submittedName>
        <fullName evidence="2">Uncharacterized protein</fullName>
    </submittedName>
</protein>
<feature type="transmembrane region" description="Helical" evidence="1">
    <location>
        <begin position="77"/>
        <end position="96"/>
    </location>
</feature>
<dbReference type="RefSeq" id="WP_184580089.1">
    <property type="nucleotide sequence ID" value="NZ_JACHJT010000001.1"/>
</dbReference>
<dbReference type="AlphaFoldDB" id="A0A7W7RIF5"/>
<keyword evidence="1" id="KW-1133">Transmembrane helix</keyword>
<reference evidence="2 3" key="1">
    <citation type="submission" date="2020-08" db="EMBL/GenBank/DDBJ databases">
        <title>Sequencing the genomes of 1000 actinobacteria strains.</title>
        <authorList>
            <person name="Klenk H.-P."/>
        </authorList>
    </citation>
    <scope>NUCLEOTIDE SEQUENCE [LARGE SCALE GENOMIC DNA]</scope>
    <source>
        <strain evidence="2 3">DSM 102030</strain>
    </source>
</reference>
<keyword evidence="3" id="KW-1185">Reference proteome</keyword>
<organism evidence="2 3">
    <name type="scientific">Lipingzhangella halophila</name>
    <dbReference type="NCBI Taxonomy" id="1783352"/>
    <lineage>
        <taxon>Bacteria</taxon>
        <taxon>Bacillati</taxon>
        <taxon>Actinomycetota</taxon>
        <taxon>Actinomycetes</taxon>
        <taxon>Streptosporangiales</taxon>
        <taxon>Nocardiopsidaceae</taxon>
        <taxon>Lipingzhangella</taxon>
    </lineage>
</organism>